<feature type="region of interest" description="Disordered" evidence="1">
    <location>
        <begin position="40"/>
        <end position="71"/>
    </location>
</feature>
<dbReference type="Proteomes" id="UP001235939">
    <property type="component" value="Chromosome 04"/>
</dbReference>
<evidence type="ECO:0000256" key="1">
    <source>
        <dbReference type="SAM" id="MobiDB-lite"/>
    </source>
</evidence>
<protein>
    <submittedName>
        <fullName evidence="2">Uncharacterized protein</fullName>
    </submittedName>
</protein>
<sequence>MVTSSYITYSVRCSKYKCQGHRRANCPKLNNEGRLRQQPFLRGQLGSPPPALPKPSTKPATTPPQANLSPPIKKLHQTLNQNLALRVQNPAPKQDISAEPSESQEKERSLSKDPATVKLLAYQQLDEALKYALNSLFESAELERIAKDRIIKALVFTTHLKLITEEQAKTLHTLLSKIITLVDDKTE</sequence>
<proteinExistence type="predicted"/>
<name>A0ABY6KDK5_9ARAC</name>
<keyword evidence="3" id="KW-1185">Reference proteome</keyword>
<feature type="compositionally biased region" description="Low complexity" evidence="1">
    <location>
        <begin position="54"/>
        <end position="64"/>
    </location>
</feature>
<reference evidence="2 3" key="1">
    <citation type="submission" date="2022-01" db="EMBL/GenBank/DDBJ databases">
        <title>A chromosomal length assembly of Cordylochernes scorpioides.</title>
        <authorList>
            <person name="Zeh D."/>
            <person name="Zeh J."/>
        </authorList>
    </citation>
    <scope>NUCLEOTIDE SEQUENCE [LARGE SCALE GENOMIC DNA]</scope>
    <source>
        <strain evidence="2">IN4F17</strain>
        <tissue evidence="2">Whole Body</tissue>
    </source>
</reference>
<feature type="region of interest" description="Disordered" evidence="1">
    <location>
        <begin position="89"/>
        <end position="112"/>
    </location>
</feature>
<evidence type="ECO:0000313" key="3">
    <source>
        <dbReference type="Proteomes" id="UP001235939"/>
    </source>
</evidence>
<dbReference type="EMBL" id="CP092866">
    <property type="protein sequence ID" value="UYV66858.1"/>
    <property type="molecule type" value="Genomic_DNA"/>
</dbReference>
<gene>
    <name evidence="2" type="ORF">LAZ67_4003115</name>
</gene>
<evidence type="ECO:0000313" key="2">
    <source>
        <dbReference type="EMBL" id="UYV66858.1"/>
    </source>
</evidence>
<accession>A0ABY6KDK5</accession>
<organism evidence="2 3">
    <name type="scientific">Cordylochernes scorpioides</name>
    <dbReference type="NCBI Taxonomy" id="51811"/>
    <lineage>
        <taxon>Eukaryota</taxon>
        <taxon>Metazoa</taxon>
        <taxon>Ecdysozoa</taxon>
        <taxon>Arthropoda</taxon>
        <taxon>Chelicerata</taxon>
        <taxon>Arachnida</taxon>
        <taxon>Pseudoscorpiones</taxon>
        <taxon>Cheliferoidea</taxon>
        <taxon>Chernetidae</taxon>
        <taxon>Cordylochernes</taxon>
    </lineage>
</organism>